<evidence type="ECO:0000313" key="1">
    <source>
        <dbReference type="EMBL" id="CAD5221534.1"/>
    </source>
</evidence>
<evidence type="ECO:0000313" key="4">
    <source>
        <dbReference type="WBParaSite" id="BXY_1628600.1"/>
    </source>
</evidence>
<evidence type="ECO:0000313" key="3">
    <source>
        <dbReference type="Proteomes" id="UP000659654"/>
    </source>
</evidence>
<dbReference type="Proteomes" id="UP000582659">
    <property type="component" value="Unassembled WGS sequence"/>
</dbReference>
<reference evidence="1" key="2">
    <citation type="submission" date="2020-09" db="EMBL/GenBank/DDBJ databases">
        <authorList>
            <person name="Kikuchi T."/>
        </authorList>
    </citation>
    <scope>NUCLEOTIDE SEQUENCE</scope>
    <source>
        <strain evidence="1">Ka4C1</strain>
    </source>
</reference>
<protein>
    <submittedName>
        <fullName evidence="1">(pine wood nematode) hypothetical protein</fullName>
    </submittedName>
</protein>
<sequence>MSEYGHSISRCRSFSLTRTFSRSSLPGRLSRVASSPSLVPSFTPYYESYLSRQDPVRRYQRDRSLDYTRAYNRYKYCTPYQGKYYPRYFLNTDYIGTHSYYWGNLNAYYPQYRSHVSGYGSNKYIAGFYNHYHQPLYDRSYYSPCSKSYYHSSYRSYYSTIYDYY</sequence>
<keyword evidence="3" id="KW-1185">Reference proteome</keyword>
<dbReference type="EMBL" id="CAJFDI010000003">
    <property type="protein sequence ID" value="CAD5221534.1"/>
    <property type="molecule type" value="Genomic_DNA"/>
</dbReference>
<proteinExistence type="predicted"/>
<dbReference type="WBParaSite" id="BXY_1628600.1">
    <property type="protein sequence ID" value="BXY_1628600.1"/>
    <property type="gene ID" value="BXY_1628600"/>
</dbReference>
<accession>A0A1I7STB6</accession>
<dbReference type="AlphaFoldDB" id="A0A1I7STB6"/>
<dbReference type="Proteomes" id="UP000659654">
    <property type="component" value="Unassembled WGS sequence"/>
</dbReference>
<reference evidence="4" key="1">
    <citation type="submission" date="2016-11" db="UniProtKB">
        <authorList>
            <consortium name="WormBaseParasite"/>
        </authorList>
    </citation>
    <scope>IDENTIFICATION</scope>
</reference>
<name>A0A1I7STB6_BURXY</name>
<dbReference type="OrthoDB" id="10333719at2759"/>
<organism evidence="2 4">
    <name type="scientific">Bursaphelenchus xylophilus</name>
    <name type="common">Pinewood nematode worm</name>
    <name type="synonym">Aphelenchoides xylophilus</name>
    <dbReference type="NCBI Taxonomy" id="6326"/>
    <lineage>
        <taxon>Eukaryota</taxon>
        <taxon>Metazoa</taxon>
        <taxon>Ecdysozoa</taxon>
        <taxon>Nematoda</taxon>
        <taxon>Chromadorea</taxon>
        <taxon>Rhabditida</taxon>
        <taxon>Tylenchina</taxon>
        <taxon>Tylenchomorpha</taxon>
        <taxon>Aphelenchoidea</taxon>
        <taxon>Aphelenchoididae</taxon>
        <taxon>Bursaphelenchus</taxon>
    </lineage>
</organism>
<gene>
    <name evidence="1" type="ORF">BXYJ_LOCUS6726</name>
</gene>
<evidence type="ECO:0000313" key="2">
    <source>
        <dbReference type="Proteomes" id="UP000095284"/>
    </source>
</evidence>
<dbReference type="Proteomes" id="UP000095284">
    <property type="component" value="Unplaced"/>
</dbReference>
<dbReference type="EMBL" id="CAJFCV020000003">
    <property type="protein sequence ID" value="CAG9108589.1"/>
    <property type="molecule type" value="Genomic_DNA"/>
</dbReference>